<evidence type="ECO:0000259" key="1">
    <source>
        <dbReference type="Pfam" id="PF09096"/>
    </source>
</evidence>
<feature type="domain" description="Bacteriophage T4 Gp27 baseplate hub C-terminal" evidence="1">
    <location>
        <begin position="201"/>
        <end position="373"/>
    </location>
</feature>
<dbReference type="Pfam" id="PF09097">
    <property type="entry name" value="Phage-tail_1"/>
    <property type="match status" value="1"/>
</dbReference>
<evidence type="ECO:0000259" key="2">
    <source>
        <dbReference type="Pfam" id="PF09097"/>
    </source>
</evidence>
<reference evidence="3 4" key="1">
    <citation type="submission" date="2015-07" db="EMBL/GenBank/DDBJ databases">
        <title>Isolation and characterization of JD18-a novel lytic bacteriophage for Klebsiella pneumoniae.</title>
        <authorList>
            <person name="Fan J."/>
            <person name="Zhang X."/>
            <person name="Guo X."/>
            <person name="He P."/>
            <person name="Zhang Y."/>
        </authorList>
    </citation>
    <scope>NUCLEOTIDE SEQUENCE [LARGE SCALE GENOMIC DNA]</scope>
</reference>
<dbReference type="InterPro" id="IPR043085">
    <property type="entry name" value="Gp27_dom2"/>
</dbReference>
<evidence type="ECO:0000313" key="3">
    <source>
        <dbReference type="EMBL" id="AKY02054.1"/>
    </source>
</evidence>
<dbReference type="InterPro" id="IPR015180">
    <property type="entry name" value="Phage_T4_Gp27_C"/>
</dbReference>
<accession>A0A0K1Y4Z2</accession>
<keyword evidence="4" id="KW-1185">Reference proteome</keyword>
<dbReference type="InterPro" id="IPR015181">
    <property type="entry name" value="Phage_T4_Gp27_N"/>
</dbReference>
<dbReference type="RefSeq" id="YP_009190764.1">
    <property type="nucleotide sequence ID" value="NC_028686.1"/>
</dbReference>
<dbReference type="GO" id="GO:0098025">
    <property type="term" value="C:virus tail, baseplate"/>
    <property type="evidence" value="ECO:0007669"/>
    <property type="project" value="InterPro"/>
</dbReference>
<dbReference type="Pfam" id="PF09096">
    <property type="entry name" value="Phage-tail_2"/>
    <property type="match status" value="1"/>
</dbReference>
<organism evidence="3 4">
    <name type="scientific">Klebsiella phage JD18</name>
    <dbReference type="NCBI Taxonomy" id="1698360"/>
    <lineage>
        <taxon>Viruses</taxon>
        <taxon>Duplodnaviria</taxon>
        <taxon>Heunggongvirae</taxon>
        <taxon>Uroviricota</taxon>
        <taxon>Caudoviricetes</taxon>
        <taxon>Pantevenvirales</taxon>
        <taxon>Straboviridae</taxon>
        <taxon>Tevenvirinae</taxon>
        <taxon>Jiaodavirus</taxon>
        <taxon>Jiaodavirus jd18</taxon>
    </lineage>
</organism>
<dbReference type="Gene3D" id="3.30.1920.40">
    <property type="match status" value="1"/>
</dbReference>
<dbReference type="EMBL" id="KT239446">
    <property type="protein sequence ID" value="AKY02054.1"/>
    <property type="molecule type" value="Genomic_DNA"/>
</dbReference>
<proteinExistence type="predicted"/>
<dbReference type="InterPro" id="IPR043504">
    <property type="entry name" value="Peptidase_S1_PA_chymotrypsin"/>
</dbReference>
<name>A0A0K1Y4Z2_9CAUD</name>
<evidence type="ECO:0008006" key="5">
    <source>
        <dbReference type="Google" id="ProtNLM"/>
    </source>
</evidence>
<dbReference type="KEGG" id="vg:26518598"/>
<dbReference type="Gene3D" id="3.55.50.20">
    <property type="match status" value="1"/>
</dbReference>
<dbReference type="SUPFAM" id="SSF69279">
    <property type="entry name" value="Phage tail proteins"/>
    <property type="match status" value="2"/>
</dbReference>
<evidence type="ECO:0000313" key="4">
    <source>
        <dbReference type="Proteomes" id="UP000204179"/>
    </source>
</evidence>
<gene>
    <name evidence="3" type="ORF">JD18_183</name>
</gene>
<dbReference type="GeneID" id="26518598"/>
<dbReference type="Proteomes" id="UP000204179">
    <property type="component" value="Segment"/>
</dbReference>
<dbReference type="InterPro" id="IPR043084">
    <property type="entry name" value="Gp27_dom4"/>
</dbReference>
<feature type="domain" description="Bacteriophage T4 Gp27 baseplate hub N-terminal" evidence="2">
    <location>
        <begin position="4"/>
        <end position="198"/>
    </location>
</feature>
<dbReference type="Gene3D" id="2.40.10.10">
    <property type="entry name" value="Trypsin-like serine proteases"/>
    <property type="match status" value="1"/>
</dbReference>
<dbReference type="Gene3D" id="2.40.30.150">
    <property type="entry name" value="Bacteriophage T4, Gp27, baseplate hub, domain 3"/>
    <property type="match status" value="1"/>
</dbReference>
<dbReference type="InterPro" id="IPR043083">
    <property type="entry name" value="Gp27_dom3"/>
</dbReference>
<sequence length="380" mass="43469">MTTQRLGYPNISIKLYSGYDAWLANRFVELAATFITLTMRDSLRGTNEGLLQFYDAKNMHTRMNGDELVQISVANSNTSRTQTRIYGIKHFTVGVDDKGDSIITLQLGTLHDIMNLKFSRAFFSSAYETIKEMIGAMYVDQPLIAPPINGINAYVPRVPWTSTLKDYLRYVRNVGISTDNDQFIFAWEDITGINMMDYESMISQDPNVFMFGAPQTIGQFAAGLKYPLAWDFEWLVKSNRYNRNPMKNATFYAHSFVDKDVTRIINGEGQNSVFINRSGGYSDMIFRNGYEEALRISTMAQYDGYAQTKCYGNFELTPGMKINFVDLKDQFRTDFYIDEVIHEISNNTSITNLYMFTNGSALEPVDLIKVKNELKRDSSY</sequence>
<protein>
    <recommendedName>
        <fullName evidence="5">Baseplate hub subunit</fullName>
    </recommendedName>
</protein>